<dbReference type="UniPathway" id="UPA00258">
    <property type="reaction ID" value="UER00370"/>
</dbReference>
<dbReference type="CDD" id="cd00375">
    <property type="entry name" value="Urease_alpha"/>
    <property type="match status" value="1"/>
</dbReference>
<comment type="subunit">
    <text evidence="5">Heterotrimer of UreA (gamma), UreB (beta) and UreC (alpha) subunits. Three heterotrimers associate to form the active enzyme.</text>
</comment>
<dbReference type="GO" id="GO:0043419">
    <property type="term" value="P:urea catabolic process"/>
    <property type="evidence" value="ECO:0007669"/>
    <property type="project" value="UniProtKB-UniRule"/>
</dbReference>
<evidence type="ECO:0000256" key="1">
    <source>
        <dbReference type="ARBA" id="ARBA00004897"/>
    </source>
</evidence>
<feature type="binding site" evidence="5 8">
    <location>
        <position position="362"/>
    </location>
    <ligand>
        <name>Ni(2+)</name>
        <dbReference type="ChEBI" id="CHEBI:49786"/>
        <label>1</label>
    </ligand>
</feature>
<feature type="binding site" description="via carbamate group" evidence="5 8">
    <location>
        <position position="219"/>
    </location>
    <ligand>
        <name>Ni(2+)</name>
        <dbReference type="ChEBI" id="CHEBI:49786"/>
        <label>2</label>
    </ligand>
</feature>
<evidence type="ECO:0000256" key="11">
    <source>
        <dbReference type="RuleBase" id="RU000510"/>
    </source>
</evidence>
<dbReference type="Proteomes" id="UP000245680">
    <property type="component" value="Unassembled WGS sequence"/>
</dbReference>
<dbReference type="PROSITE" id="PS51368">
    <property type="entry name" value="UREASE_3"/>
    <property type="match status" value="1"/>
</dbReference>
<feature type="binding site" description="via carbamate group" evidence="5 8">
    <location>
        <position position="219"/>
    </location>
    <ligand>
        <name>Ni(2+)</name>
        <dbReference type="ChEBI" id="CHEBI:49786"/>
        <label>1</label>
    </ligand>
</feature>
<dbReference type="PRINTS" id="PR01752">
    <property type="entry name" value="UREASE"/>
</dbReference>
<evidence type="ECO:0000313" key="14">
    <source>
        <dbReference type="EMBL" id="PWR04062.1"/>
    </source>
</evidence>
<evidence type="ECO:0000256" key="5">
    <source>
        <dbReference type="HAMAP-Rule" id="MF_01953"/>
    </source>
</evidence>
<evidence type="ECO:0000256" key="4">
    <source>
        <dbReference type="ARBA" id="ARBA00022801"/>
    </source>
</evidence>
<dbReference type="GO" id="GO:0009039">
    <property type="term" value="F:urease activity"/>
    <property type="evidence" value="ECO:0007669"/>
    <property type="project" value="UniProtKB-UniRule"/>
</dbReference>
<feature type="active site" description="Proton donor" evidence="5 9">
    <location>
        <position position="322"/>
    </location>
</feature>
<dbReference type="NCBIfam" id="TIGR01792">
    <property type="entry name" value="urease_alph"/>
    <property type="match status" value="1"/>
</dbReference>
<dbReference type="AlphaFoldDB" id="A0A2V2LGF9"/>
<keyword evidence="5 10" id="KW-0963">Cytoplasm</keyword>
<feature type="binding site" evidence="5 8">
    <location>
        <position position="274"/>
    </location>
    <ligand>
        <name>Ni(2+)</name>
        <dbReference type="ChEBI" id="CHEBI:49786"/>
        <label>2</label>
    </ligand>
</feature>
<sequence>MPAKISRATYADMYGPTTGDRVRLADTELFIEVERDLTTYGEEVKFGGGKVIRDGMGQSQATRADGAVDTVITNALIVDTTGIYKADVGLRDGRIAAIGKAGNPDTQPGVDIIVGPGTEAIAGEGRILTAGGFDSHIHFICPQQIDDALHSGLTTMLGGGTGPAHGTLATTCTPGPWHIGRMLQAADAFPMNLAFAGKGNASLPGALVEQIEAGACAMKLHEDWGTTPGAIDCCLTVADDMDVQVMIHTDTLNESGFVENTLAAMKGRTIHAFHTEGAGGGHAPDIIKVCGSPNVIPSSTNPTRPFTVNTLEEHLDMLMVCHHLDKSIPEDVAFAESRIRRETIAAEDILHDMGAFSIIASDSQAMGRVGEVIIRTWQTAHKMKVQRGRLSDETGENDNVRVKRYIAKYTINPAIAHGISHEIGSISVGKRADLCLWSPAFFGVKPEMVLLGGTIACAQMGDPNASIPTPQPVYSRPMFGAFGRSLEASSVTFVSEAAQAAGIGAELGLRKQTAAVKGTRGIGKADMVMNDATPEIEVNPETYEVRANGELLTCEPASSLPMAQRYFLF</sequence>
<feature type="binding site" evidence="5 8">
    <location>
        <position position="248"/>
    </location>
    <ligand>
        <name>Ni(2+)</name>
        <dbReference type="ChEBI" id="CHEBI:49786"/>
        <label>2</label>
    </ligand>
</feature>
<comment type="PTM">
    <text evidence="5">Carboxylation allows a single lysine to coordinate two nickel ions.</text>
</comment>
<evidence type="ECO:0000256" key="7">
    <source>
        <dbReference type="PIRSR" id="PIRSR611612-50"/>
    </source>
</evidence>
<comment type="subcellular location">
    <subcellularLocation>
        <location evidence="5 10">Cytoplasm</location>
    </subcellularLocation>
</comment>
<reference evidence="14 15" key="1">
    <citation type="submission" date="2018-05" db="EMBL/GenBank/DDBJ databases">
        <title>Rhodobacteraceae gen. nov., sp. nov. isolated from sea water.</title>
        <authorList>
            <person name="Ren Y."/>
        </authorList>
    </citation>
    <scope>NUCLEOTIDE SEQUENCE [LARGE SCALE GENOMIC DNA]</scope>
    <source>
        <strain evidence="14 15">TG-679</strain>
    </source>
</reference>
<dbReference type="NCBIfam" id="NF009685">
    <property type="entry name" value="PRK13206.1"/>
    <property type="match status" value="1"/>
</dbReference>
<proteinExistence type="inferred from homology"/>
<dbReference type="InterPro" id="IPR006680">
    <property type="entry name" value="Amidohydro-rel"/>
</dbReference>
<evidence type="ECO:0000259" key="13">
    <source>
        <dbReference type="PROSITE" id="PS51368"/>
    </source>
</evidence>
<keyword evidence="4 5" id="KW-0378">Hydrolase</keyword>
<evidence type="ECO:0000256" key="12">
    <source>
        <dbReference type="RuleBase" id="RU004158"/>
    </source>
</evidence>
<keyword evidence="2 5" id="KW-0533">Nickel</keyword>
<dbReference type="Pfam" id="PF01979">
    <property type="entry name" value="Amidohydro_1"/>
    <property type="match status" value="1"/>
</dbReference>
<evidence type="ECO:0000256" key="3">
    <source>
        <dbReference type="ARBA" id="ARBA00022723"/>
    </source>
</evidence>
<dbReference type="InterPro" id="IPR050112">
    <property type="entry name" value="Urease_alpha_subunit"/>
</dbReference>
<evidence type="ECO:0000256" key="6">
    <source>
        <dbReference type="NCBIfam" id="TIGR01792"/>
    </source>
</evidence>
<dbReference type="EC" id="3.5.1.5" evidence="5 6"/>
<feature type="binding site" evidence="5 8">
    <location>
        <position position="136"/>
    </location>
    <ligand>
        <name>Ni(2+)</name>
        <dbReference type="ChEBI" id="CHEBI:49786"/>
        <label>1</label>
    </ligand>
</feature>
<evidence type="ECO:0000256" key="8">
    <source>
        <dbReference type="PIRSR" id="PIRSR611612-51"/>
    </source>
</evidence>
<keyword evidence="15" id="KW-1185">Reference proteome</keyword>
<dbReference type="InterPro" id="IPR032466">
    <property type="entry name" value="Metal_Hydrolase"/>
</dbReference>
<evidence type="ECO:0000256" key="2">
    <source>
        <dbReference type="ARBA" id="ARBA00022596"/>
    </source>
</evidence>
<dbReference type="PANTHER" id="PTHR43440">
    <property type="entry name" value="UREASE"/>
    <property type="match status" value="1"/>
</dbReference>
<dbReference type="OrthoDB" id="9802793at2"/>
<evidence type="ECO:0000313" key="15">
    <source>
        <dbReference type="Proteomes" id="UP000245680"/>
    </source>
</evidence>
<dbReference type="SUPFAM" id="SSF51556">
    <property type="entry name" value="Metallo-dependent hydrolases"/>
    <property type="match status" value="1"/>
</dbReference>
<dbReference type="PANTHER" id="PTHR43440:SF1">
    <property type="entry name" value="UREASE"/>
    <property type="match status" value="1"/>
</dbReference>
<comment type="caution">
    <text evidence="14">The sequence shown here is derived from an EMBL/GenBank/DDBJ whole genome shotgun (WGS) entry which is preliminary data.</text>
</comment>
<feature type="domain" description="Urease" evidence="13">
    <location>
        <begin position="131"/>
        <end position="569"/>
    </location>
</feature>
<dbReference type="InterPro" id="IPR011612">
    <property type="entry name" value="Urease_alpha_N_dom"/>
</dbReference>
<dbReference type="GO" id="GO:0005737">
    <property type="term" value="C:cytoplasm"/>
    <property type="evidence" value="ECO:0007669"/>
    <property type="project" value="UniProtKB-SubCell"/>
</dbReference>
<dbReference type="InterPro" id="IPR005848">
    <property type="entry name" value="Urease_asu"/>
</dbReference>
<comment type="pathway">
    <text evidence="1 5">Nitrogen metabolism; urea degradation; CO(2) and NH(3) from urea (urease route): step 1/1.</text>
</comment>
<protein>
    <recommendedName>
        <fullName evidence="5 6">Urease subunit alpha</fullName>
        <ecNumber evidence="5 6">3.5.1.5</ecNumber>
    </recommendedName>
    <alternativeName>
        <fullName evidence="5">Urea amidohydrolase subunit alpha</fullName>
    </alternativeName>
</protein>
<comment type="PTM">
    <text evidence="7">Carbamylation allows a single lysine to coordinate two nickel ions.</text>
</comment>
<dbReference type="PROSITE" id="PS00145">
    <property type="entry name" value="UREASE_2"/>
    <property type="match status" value="1"/>
</dbReference>
<gene>
    <name evidence="5 14" type="primary">ureC</name>
    <name evidence="14" type="ORF">DKT77_03195</name>
</gene>
<feature type="modified residue" description="N6-carboxylysine" evidence="5 7">
    <location>
        <position position="219"/>
    </location>
</feature>
<dbReference type="InterPro" id="IPR017950">
    <property type="entry name" value="Urease_AS"/>
</dbReference>
<evidence type="ECO:0000256" key="10">
    <source>
        <dbReference type="PROSITE-ProRule" id="PRU00700"/>
    </source>
</evidence>
<accession>A0A2V2LGF9</accession>
<feature type="binding site" evidence="5 10">
    <location>
        <position position="221"/>
    </location>
    <ligand>
        <name>substrate</name>
    </ligand>
</feature>
<dbReference type="NCBIfam" id="NF009686">
    <property type="entry name" value="PRK13207.1"/>
    <property type="match status" value="1"/>
</dbReference>
<keyword evidence="3 5" id="KW-0479">Metal-binding</keyword>
<dbReference type="PROSITE" id="PS01120">
    <property type="entry name" value="UREASE_1"/>
    <property type="match status" value="1"/>
</dbReference>
<comment type="similarity">
    <text evidence="5 12">Belongs to the metallo-dependent hydrolases superfamily. Urease alpha subunit family.</text>
</comment>
<comment type="catalytic activity">
    <reaction evidence="5 11">
        <text>urea + 2 H2O + H(+) = hydrogencarbonate + 2 NH4(+)</text>
        <dbReference type="Rhea" id="RHEA:20557"/>
        <dbReference type="ChEBI" id="CHEBI:15377"/>
        <dbReference type="ChEBI" id="CHEBI:15378"/>
        <dbReference type="ChEBI" id="CHEBI:16199"/>
        <dbReference type="ChEBI" id="CHEBI:17544"/>
        <dbReference type="ChEBI" id="CHEBI:28938"/>
        <dbReference type="EC" id="3.5.1.5"/>
    </reaction>
</comment>
<dbReference type="SUPFAM" id="SSF51338">
    <property type="entry name" value="Composite domain of metallo-dependent hydrolases"/>
    <property type="match status" value="2"/>
</dbReference>
<dbReference type="HAMAP" id="MF_01953">
    <property type="entry name" value="Urease_alpha"/>
    <property type="match status" value="1"/>
</dbReference>
<feature type="binding site" evidence="5 8">
    <location>
        <position position="138"/>
    </location>
    <ligand>
        <name>Ni(2+)</name>
        <dbReference type="ChEBI" id="CHEBI:49786"/>
        <label>1</label>
    </ligand>
</feature>
<dbReference type="Gene3D" id="3.20.20.140">
    <property type="entry name" value="Metal-dependent hydrolases"/>
    <property type="match status" value="1"/>
</dbReference>
<comment type="cofactor">
    <cofactor evidence="5 8 11">
        <name>Ni cation</name>
        <dbReference type="ChEBI" id="CHEBI:25516"/>
    </cofactor>
    <text evidence="5 8 11">Binds 2 nickel ions per subunit.</text>
</comment>
<dbReference type="RefSeq" id="WP_109810291.1">
    <property type="nucleotide sequence ID" value="NZ_QGKU01000012.1"/>
</dbReference>
<dbReference type="Gene3D" id="2.30.40.10">
    <property type="entry name" value="Urease, subunit C, domain 1"/>
    <property type="match status" value="1"/>
</dbReference>
<dbReference type="InterPro" id="IPR029754">
    <property type="entry name" value="Urease_Ni-bd"/>
</dbReference>
<dbReference type="InterPro" id="IPR011059">
    <property type="entry name" value="Metal-dep_hydrolase_composite"/>
</dbReference>
<dbReference type="EMBL" id="QGKU01000012">
    <property type="protein sequence ID" value="PWR04062.1"/>
    <property type="molecule type" value="Genomic_DNA"/>
</dbReference>
<evidence type="ECO:0000256" key="9">
    <source>
        <dbReference type="PIRSR" id="PIRSR611612-52"/>
    </source>
</evidence>
<dbReference type="Pfam" id="PF00449">
    <property type="entry name" value="Urease_alpha"/>
    <property type="match status" value="1"/>
</dbReference>
<dbReference type="GO" id="GO:0016151">
    <property type="term" value="F:nickel cation binding"/>
    <property type="evidence" value="ECO:0007669"/>
    <property type="project" value="UniProtKB-UniRule"/>
</dbReference>
<name>A0A2V2LGF9_9RHOB</name>
<organism evidence="14 15">
    <name type="scientific">Meridianimarinicoccus roseus</name>
    <dbReference type="NCBI Taxonomy" id="2072018"/>
    <lineage>
        <taxon>Bacteria</taxon>
        <taxon>Pseudomonadati</taxon>
        <taxon>Pseudomonadota</taxon>
        <taxon>Alphaproteobacteria</taxon>
        <taxon>Rhodobacterales</taxon>
        <taxon>Paracoccaceae</taxon>
        <taxon>Meridianimarinicoccus</taxon>
    </lineage>
</organism>
<dbReference type="InterPro" id="IPR017951">
    <property type="entry name" value="Urease_asu_c"/>
</dbReference>